<dbReference type="Proteomes" id="UP000008726">
    <property type="component" value="Segment"/>
</dbReference>
<organism evidence="1 2">
    <name type="scientific">Aeromonas phage PX29</name>
    <dbReference type="NCBI Taxonomy" id="926067"/>
    <lineage>
        <taxon>Viruses</taxon>
        <taxon>Duplodnaviria</taxon>
        <taxon>Heunggongvirae</taxon>
        <taxon>Uroviricota</taxon>
        <taxon>Caudoviricetes</taxon>
        <taxon>Pantevenvirales</taxon>
        <taxon>Straboviridae</taxon>
        <taxon>Angelvirus</taxon>
        <taxon>Angelvirus px29</taxon>
    </lineage>
</organism>
<dbReference type="KEGG" id="vg:18560209"/>
<dbReference type="GeneID" id="18560209"/>
<dbReference type="EMBL" id="GU396103">
    <property type="protein sequence ID" value="ADQ53004.1"/>
    <property type="molecule type" value="Genomic_DNA"/>
</dbReference>
<keyword evidence="2" id="KW-1185">Reference proteome</keyword>
<name>E5DQL8_9CAUD</name>
<reference evidence="1 2" key="1">
    <citation type="journal article" date="2010" name="Virol. J.">
        <title>Genomes of the T4-related bacteriophages as windows on microbial genome evolution.</title>
        <authorList>
            <person name="Petrov V.M."/>
            <person name="Ratnayaka S."/>
            <person name="Nolan J.M."/>
            <person name="Miller E.S."/>
            <person name="Karam J.D."/>
        </authorList>
    </citation>
    <scope>NUCLEOTIDE SEQUENCE [LARGE SCALE GENOMIC DNA]</scope>
</reference>
<evidence type="ECO:0000313" key="1">
    <source>
        <dbReference type="EMBL" id="ADQ53004.1"/>
    </source>
</evidence>
<proteinExistence type="predicted"/>
<protein>
    <submittedName>
        <fullName evidence="1">Uncharacterized protein</fullName>
    </submittedName>
</protein>
<sequence length="205" mass="23193">MIDKFGWFIVLLTMFIKEMKMNKTLLAVVVLGLVVVPVAGFIGMYVSTSNTNTRFESNIEKFHKASQNTLSAYTLKIRDMAQIPEMYTADLKKVIDSTFQGRYGKEGSKAVTQFMTENNLPFDSSMYKSLQVAMEAGRNEFKLSQDKKLDVCAGYENQRNFVMSGFFSNMAGFPKKDVDTLCKIVLDKETNEAFESGEAKTIKLR</sequence>
<dbReference type="RefSeq" id="YP_009011714.1">
    <property type="nucleotide sequence ID" value="NC_023688.1"/>
</dbReference>
<dbReference type="OrthoDB" id="15322at10239"/>
<accession>E5DQL8</accession>
<evidence type="ECO:0000313" key="2">
    <source>
        <dbReference type="Proteomes" id="UP000008726"/>
    </source>
</evidence>
<gene>
    <name evidence="1" type="ORF">PX29p285</name>
</gene>